<gene>
    <name evidence="2" type="ORF">STRCI_006439</name>
</gene>
<evidence type="ECO:0000313" key="3">
    <source>
        <dbReference type="Proteomes" id="UP001164439"/>
    </source>
</evidence>
<protein>
    <submittedName>
        <fullName evidence="2">DUF1801 domain-containing protein</fullName>
    </submittedName>
</protein>
<dbReference type="RefSeq" id="WP_269662464.1">
    <property type="nucleotide sequence ID" value="NZ_CP114413.1"/>
</dbReference>
<dbReference type="SUPFAM" id="SSF159888">
    <property type="entry name" value="YdhG-like"/>
    <property type="match status" value="1"/>
</dbReference>
<accession>A0ABY7KQ20</accession>
<keyword evidence="3" id="KW-1185">Reference proteome</keyword>
<reference evidence="2" key="1">
    <citation type="submission" date="2022-12" db="EMBL/GenBank/DDBJ databases">
        <authorList>
            <person name="Ruckert C."/>
            <person name="Busche T."/>
            <person name="Kalinowski J."/>
            <person name="Wittmann C."/>
        </authorList>
    </citation>
    <scope>NUCLEOTIDE SEQUENCE</scope>
    <source>
        <strain evidence="2">DSM 40467</strain>
    </source>
</reference>
<organism evidence="2 3">
    <name type="scientific">Streptomyces cinnabarinus</name>
    <dbReference type="NCBI Taxonomy" id="67287"/>
    <lineage>
        <taxon>Bacteria</taxon>
        <taxon>Bacillati</taxon>
        <taxon>Actinomycetota</taxon>
        <taxon>Actinomycetes</taxon>
        <taxon>Kitasatosporales</taxon>
        <taxon>Streptomycetaceae</taxon>
        <taxon>Streptomyces</taxon>
    </lineage>
</organism>
<dbReference type="Gene3D" id="3.90.1150.200">
    <property type="match status" value="1"/>
</dbReference>
<name>A0ABY7KQ20_9ACTN</name>
<feature type="region of interest" description="Disordered" evidence="1">
    <location>
        <begin position="26"/>
        <end position="49"/>
    </location>
</feature>
<sequence length="157" mass="17298">MTNTQRTAEKTTDSAAEQWTAEERAAMKERAKELKASARRASRAEKAAEDEAAVLAKIAEMQDSDRVMAERIHAVVKENAPVLAPKLWYGMPAYARDGKIVCFFQSAQKFNARYATFGFNDTAHLDEGTMWPTGFALPRLTDADAARIGELVAKAVS</sequence>
<proteinExistence type="predicted"/>
<evidence type="ECO:0000313" key="2">
    <source>
        <dbReference type="EMBL" id="WAZ24979.1"/>
    </source>
</evidence>
<evidence type="ECO:0000256" key="1">
    <source>
        <dbReference type="SAM" id="MobiDB-lite"/>
    </source>
</evidence>
<dbReference type="Proteomes" id="UP001164439">
    <property type="component" value="Chromosome"/>
</dbReference>
<dbReference type="EMBL" id="CP114413">
    <property type="protein sequence ID" value="WAZ24979.1"/>
    <property type="molecule type" value="Genomic_DNA"/>
</dbReference>